<gene>
    <name evidence="2" type="ORF">KMAL_31980</name>
</gene>
<keyword evidence="3" id="KW-1185">Reference proteome</keyword>
<name>A0A2S3VX57_9PROT</name>
<evidence type="ECO:0000256" key="1">
    <source>
        <dbReference type="SAM" id="Phobius"/>
    </source>
</evidence>
<sequence>MVHGCIVPPSTTFVRGIFVKGNYPMSVYHSICKARKSDIYILFLLLWSFFSFHAYGYSITGARQFGDCGVGVVPSAKNMIMLTCGLDPSLPGFVLNKMPDPRNKENIIPVLIINIPNAKYKDKSIKIHFDGSVNQIEAIINTPPNAWFVYQPDTSAWPSIFQSIMSSQSITLETESNTYTIDVTGFSQAFQYFCDEYKKMHNEPFPGSN</sequence>
<keyword evidence="1" id="KW-0812">Transmembrane</keyword>
<accession>A0A2S3VX57</accession>
<comment type="caution">
    <text evidence="2">The sequence shown here is derived from an EMBL/GenBank/DDBJ whole genome shotgun (WGS) entry which is preliminary data.</text>
</comment>
<evidence type="ECO:0000313" key="3">
    <source>
        <dbReference type="Proteomes" id="UP000237344"/>
    </source>
</evidence>
<dbReference type="EMBL" id="POTC01000109">
    <property type="protein sequence ID" value="POF61186.1"/>
    <property type="molecule type" value="Genomic_DNA"/>
</dbReference>
<keyword evidence="1" id="KW-1133">Transmembrane helix</keyword>
<proteinExistence type="predicted"/>
<reference evidence="2 3" key="1">
    <citation type="submission" date="2018-01" db="EMBL/GenBank/DDBJ databases">
        <title>Draft Genome Sequence of Komagataeibacter maltaceti LMG 1529, a Vinegar Producing Acetic Acid Bacterium Isolated from Malt Vinegar Brewery Acetifiers.</title>
        <authorList>
            <person name="Zhang Q."/>
            <person name="Hollensteiner J."/>
            <person name="Poehlein A."/>
            <person name="Daniel R."/>
        </authorList>
    </citation>
    <scope>NUCLEOTIDE SEQUENCE [LARGE SCALE GENOMIC DNA]</scope>
    <source>
        <strain evidence="2 3">LMG 1529</strain>
    </source>
</reference>
<dbReference type="Proteomes" id="UP000237344">
    <property type="component" value="Unassembled WGS sequence"/>
</dbReference>
<keyword evidence="1" id="KW-0472">Membrane</keyword>
<organism evidence="2 3">
    <name type="scientific">Novacetimonas maltaceti</name>
    <dbReference type="NCBI Taxonomy" id="1203393"/>
    <lineage>
        <taxon>Bacteria</taxon>
        <taxon>Pseudomonadati</taxon>
        <taxon>Pseudomonadota</taxon>
        <taxon>Alphaproteobacteria</taxon>
        <taxon>Acetobacterales</taxon>
        <taxon>Acetobacteraceae</taxon>
        <taxon>Novacetimonas</taxon>
    </lineage>
</organism>
<feature type="transmembrane region" description="Helical" evidence="1">
    <location>
        <begin position="39"/>
        <end position="58"/>
    </location>
</feature>
<dbReference type="AlphaFoldDB" id="A0A2S3VX57"/>
<evidence type="ECO:0000313" key="2">
    <source>
        <dbReference type="EMBL" id="POF61186.1"/>
    </source>
</evidence>
<protein>
    <submittedName>
        <fullName evidence="2">Uncharacterized protein</fullName>
    </submittedName>
</protein>